<feature type="domain" description="FlgD/Vpr Ig-like" evidence="1">
    <location>
        <begin position="42"/>
        <end position="102"/>
    </location>
</feature>
<organism evidence="2">
    <name type="scientific">marine metagenome</name>
    <dbReference type="NCBI Taxonomy" id="408172"/>
    <lineage>
        <taxon>unclassified sequences</taxon>
        <taxon>metagenomes</taxon>
        <taxon>ecological metagenomes</taxon>
    </lineage>
</organism>
<dbReference type="EMBL" id="UINC01116862">
    <property type="protein sequence ID" value="SVC88893.1"/>
    <property type="molecule type" value="Genomic_DNA"/>
</dbReference>
<gene>
    <name evidence="2" type="ORF">METZ01_LOCUS341747</name>
</gene>
<evidence type="ECO:0000259" key="1">
    <source>
        <dbReference type="Pfam" id="PF13860"/>
    </source>
</evidence>
<sequence length="116" mass="13264">VQVVEFSVGTKQIILRRSTETQIPLTYALHPAYPNPFNPVTTIKYDLPEQAFVRLTIYDMMGREVSQLVDKTQEPGFKSVQWNSTDSMGRPVSAGIYLYQIYSGEFVQTKKMVLLK</sequence>
<accession>A0A382QTS6</accession>
<dbReference type="InterPro" id="IPR026444">
    <property type="entry name" value="Secre_tail"/>
</dbReference>
<protein>
    <recommendedName>
        <fullName evidence="1">FlgD/Vpr Ig-like domain-containing protein</fullName>
    </recommendedName>
</protein>
<reference evidence="2" key="1">
    <citation type="submission" date="2018-05" db="EMBL/GenBank/DDBJ databases">
        <authorList>
            <person name="Lanie J.A."/>
            <person name="Ng W.-L."/>
            <person name="Kazmierczak K.M."/>
            <person name="Andrzejewski T.M."/>
            <person name="Davidsen T.M."/>
            <person name="Wayne K.J."/>
            <person name="Tettelin H."/>
            <person name="Glass J.I."/>
            <person name="Rusch D."/>
            <person name="Podicherti R."/>
            <person name="Tsui H.-C.T."/>
            <person name="Winkler M.E."/>
        </authorList>
    </citation>
    <scope>NUCLEOTIDE SEQUENCE</scope>
</reference>
<dbReference type="InterPro" id="IPR025965">
    <property type="entry name" value="FlgD/Vpr_Ig-like"/>
</dbReference>
<dbReference type="Pfam" id="PF13860">
    <property type="entry name" value="FlgD_ig"/>
    <property type="match status" value="1"/>
</dbReference>
<dbReference type="Gene3D" id="2.60.40.4070">
    <property type="match status" value="1"/>
</dbReference>
<feature type="non-terminal residue" evidence="2">
    <location>
        <position position="1"/>
    </location>
</feature>
<evidence type="ECO:0000313" key="2">
    <source>
        <dbReference type="EMBL" id="SVC88893.1"/>
    </source>
</evidence>
<proteinExistence type="predicted"/>
<name>A0A382QTS6_9ZZZZ</name>
<dbReference type="AlphaFoldDB" id="A0A382QTS6"/>
<dbReference type="NCBIfam" id="TIGR04183">
    <property type="entry name" value="Por_Secre_tail"/>
    <property type="match status" value="1"/>
</dbReference>